<feature type="chain" id="PRO_5021741019" evidence="2">
    <location>
        <begin position="29"/>
        <end position="313"/>
    </location>
</feature>
<feature type="domain" description="PBP" evidence="3">
    <location>
        <begin position="42"/>
        <end position="281"/>
    </location>
</feature>
<dbReference type="PROSITE" id="PS51257">
    <property type="entry name" value="PROKAR_LIPOPROTEIN"/>
    <property type="match status" value="1"/>
</dbReference>
<evidence type="ECO:0000256" key="1">
    <source>
        <dbReference type="ARBA" id="ARBA00022729"/>
    </source>
</evidence>
<dbReference type="OrthoDB" id="1450880at2"/>
<accession>A0A562U315</accession>
<keyword evidence="1 2" id="KW-0732">Signal</keyword>
<proteinExistence type="predicted"/>
<dbReference type="EMBL" id="VLLI01000006">
    <property type="protein sequence ID" value="TWI99908.1"/>
    <property type="molecule type" value="Genomic_DNA"/>
</dbReference>
<evidence type="ECO:0000313" key="4">
    <source>
        <dbReference type="EMBL" id="TWI99908.1"/>
    </source>
</evidence>
<dbReference type="AlphaFoldDB" id="A0A562U315"/>
<dbReference type="InterPro" id="IPR024370">
    <property type="entry name" value="PBP_domain"/>
</dbReference>
<keyword evidence="5" id="KW-1185">Reference proteome</keyword>
<feature type="signal peptide" evidence="2">
    <location>
        <begin position="1"/>
        <end position="28"/>
    </location>
</feature>
<sequence>MKYNRNLKYFAVLSPLLLIAIFSGCKQKTDTTKAVLNPNANKMVVDESFQPIVDEELYIFKAANKDTLHPVISYSPENIAVNSFMDDSVRVAILARDLTANEYKALRDTRNAVPNINRFAIDAITIIVNEASNDTSITVSEIKKMLGGYTKKDKVIVFDNPNSGVVRYLKDFTGYKDFKQKNIYALKSNKEAIKYVAEHPNAIGIVGFSWLNDPDKDYSADVQKVKIVGVKDDVSKNNDNGYITPSQSSLALKQYPLTRNLYILYNTSKLGKDFEAFILGDRGQRIILKSGLLPDMIPVRDIVIEKKIKTSNK</sequence>
<dbReference type="RefSeq" id="WP_144912653.1">
    <property type="nucleotide sequence ID" value="NZ_VLLI01000006.1"/>
</dbReference>
<evidence type="ECO:0000259" key="3">
    <source>
        <dbReference type="Pfam" id="PF12849"/>
    </source>
</evidence>
<dbReference type="Gene3D" id="3.40.190.10">
    <property type="entry name" value="Periplasmic binding protein-like II"/>
    <property type="match status" value="2"/>
</dbReference>
<evidence type="ECO:0000313" key="5">
    <source>
        <dbReference type="Proteomes" id="UP000317010"/>
    </source>
</evidence>
<dbReference type="PANTHER" id="PTHR30570:SF1">
    <property type="entry name" value="PHOSPHATE-BINDING PROTEIN PSTS"/>
    <property type="match status" value="1"/>
</dbReference>
<evidence type="ECO:0000256" key="2">
    <source>
        <dbReference type="SAM" id="SignalP"/>
    </source>
</evidence>
<gene>
    <name evidence="4" type="ORF">JN11_02324</name>
</gene>
<name>A0A562U315_9SPHI</name>
<dbReference type="PANTHER" id="PTHR30570">
    <property type="entry name" value="PERIPLASMIC PHOSPHATE BINDING COMPONENT OF PHOSPHATE ABC TRANSPORTER"/>
    <property type="match status" value="1"/>
</dbReference>
<organism evidence="4 5">
    <name type="scientific">Mucilaginibacter frigoritolerans</name>
    <dbReference type="NCBI Taxonomy" id="652788"/>
    <lineage>
        <taxon>Bacteria</taxon>
        <taxon>Pseudomonadati</taxon>
        <taxon>Bacteroidota</taxon>
        <taxon>Sphingobacteriia</taxon>
        <taxon>Sphingobacteriales</taxon>
        <taxon>Sphingobacteriaceae</taxon>
        <taxon>Mucilaginibacter</taxon>
    </lineage>
</organism>
<dbReference type="Pfam" id="PF12849">
    <property type="entry name" value="PBP_like_2"/>
    <property type="match status" value="1"/>
</dbReference>
<dbReference type="SUPFAM" id="SSF53850">
    <property type="entry name" value="Periplasmic binding protein-like II"/>
    <property type="match status" value="1"/>
</dbReference>
<dbReference type="InterPro" id="IPR050811">
    <property type="entry name" value="Phosphate_ABC_transporter"/>
</dbReference>
<dbReference type="Proteomes" id="UP000317010">
    <property type="component" value="Unassembled WGS sequence"/>
</dbReference>
<protein>
    <submittedName>
        <fullName evidence="4">Phosphate transport system substrate-binding protein</fullName>
    </submittedName>
</protein>
<comment type="caution">
    <text evidence="4">The sequence shown here is derived from an EMBL/GenBank/DDBJ whole genome shotgun (WGS) entry which is preliminary data.</text>
</comment>
<reference evidence="4 5" key="1">
    <citation type="submission" date="2019-07" db="EMBL/GenBank/DDBJ databases">
        <title>Genomic Encyclopedia of Archaeal and Bacterial Type Strains, Phase II (KMG-II): from individual species to whole genera.</title>
        <authorList>
            <person name="Goeker M."/>
        </authorList>
    </citation>
    <scope>NUCLEOTIDE SEQUENCE [LARGE SCALE GENOMIC DNA]</scope>
    <source>
        <strain evidence="4 5">ATCC BAA-1854</strain>
    </source>
</reference>